<gene>
    <name evidence="2" type="ORF">P5G59_13215</name>
</gene>
<accession>A0ABT8IZ44</accession>
<organism evidence="2 3">
    <name type="scientific">Leifsonia virtsii</name>
    <dbReference type="NCBI Taxonomy" id="3035915"/>
    <lineage>
        <taxon>Bacteria</taxon>
        <taxon>Bacillati</taxon>
        <taxon>Actinomycetota</taxon>
        <taxon>Actinomycetes</taxon>
        <taxon>Micrococcales</taxon>
        <taxon>Microbacteriaceae</taxon>
        <taxon>Leifsonia</taxon>
    </lineage>
</organism>
<dbReference type="RefSeq" id="WP_301219455.1">
    <property type="nucleotide sequence ID" value="NZ_JAROCB010000003.1"/>
</dbReference>
<dbReference type="EMBL" id="JAROCB010000003">
    <property type="protein sequence ID" value="MDN4598107.1"/>
    <property type="molecule type" value="Genomic_DNA"/>
</dbReference>
<dbReference type="Proteomes" id="UP001174210">
    <property type="component" value="Unassembled WGS sequence"/>
</dbReference>
<reference evidence="2" key="1">
    <citation type="submission" date="2023-03" db="EMBL/GenBank/DDBJ databases">
        <title>MT1 and MT2 Draft Genomes of Novel Species.</title>
        <authorList>
            <person name="Venkateswaran K."/>
        </authorList>
    </citation>
    <scope>NUCLEOTIDE SEQUENCE</scope>
    <source>
        <strain evidence="2">F6_8S_P_1A</strain>
    </source>
</reference>
<feature type="region of interest" description="Disordered" evidence="1">
    <location>
        <begin position="1"/>
        <end position="29"/>
    </location>
</feature>
<evidence type="ECO:0000313" key="3">
    <source>
        <dbReference type="Proteomes" id="UP001174210"/>
    </source>
</evidence>
<sequence length="102" mass="11480">MEGPVPTPTDGQPAPANVSSPLRPQRPVKKRTTVTFYLTEAMRNRARAAYRQTSFDERDSSWSEMLNKALLAEVQRREAEYNDGRAFVGNEEPLTPGRPIGF</sequence>
<evidence type="ECO:0008006" key="4">
    <source>
        <dbReference type="Google" id="ProtNLM"/>
    </source>
</evidence>
<name>A0ABT8IZ44_9MICO</name>
<proteinExistence type="predicted"/>
<evidence type="ECO:0000313" key="2">
    <source>
        <dbReference type="EMBL" id="MDN4598107.1"/>
    </source>
</evidence>
<evidence type="ECO:0000256" key="1">
    <source>
        <dbReference type="SAM" id="MobiDB-lite"/>
    </source>
</evidence>
<keyword evidence="3" id="KW-1185">Reference proteome</keyword>
<dbReference type="Gene3D" id="6.10.180.30">
    <property type="match status" value="1"/>
</dbReference>
<comment type="caution">
    <text evidence="2">The sequence shown here is derived from an EMBL/GenBank/DDBJ whole genome shotgun (WGS) entry which is preliminary data.</text>
</comment>
<protein>
    <recommendedName>
        <fullName evidence="4">Centromere-binding protein ParB C-terminal domain-containing protein</fullName>
    </recommendedName>
</protein>